<proteinExistence type="predicted"/>
<organism evidence="2 3">
    <name type="scientific">Kyrpidia spormannii</name>
    <dbReference type="NCBI Taxonomy" id="2055160"/>
    <lineage>
        <taxon>Bacteria</taxon>
        <taxon>Bacillati</taxon>
        <taxon>Bacillota</taxon>
        <taxon>Bacilli</taxon>
        <taxon>Bacillales</taxon>
        <taxon>Alicyclobacillaceae</taxon>
        <taxon>Kyrpidia</taxon>
    </lineage>
</organism>
<dbReference type="AlphaFoldDB" id="A0A2K8N9G8"/>
<reference evidence="3" key="1">
    <citation type="submission" date="2017-11" db="EMBL/GenBank/DDBJ databases">
        <title>Complete Genome Sequence of Kyrpidia sp. Strain EA-1, a thermophilic, hydrogen-oxidizing Bacterium, isolated from the Azores.</title>
        <authorList>
            <person name="Reiner J.E."/>
            <person name="Lapp C.J."/>
            <person name="Bunk B."/>
            <person name="Gescher J."/>
        </authorList>
    </citation>
    <scope>NUCLEOTIDE SEQUENCE [LARGE SCALE GENOMIC DNA]</scope>
    <source>
        <strain evidence="3">EA-1</strain>
    </source>
</reference>
<protein>
    <submittedName>
        <fullName evidence="2">Plasmid pRiA4b ORF-3 family protein</fullName>
    </submittedName>
</protein>
<sequence>MKGDDIVSNRIRASKPAAYEFEITLCDVHPSVWRRFCVPANITFQRLHDVIQVVMGWENYHLYEFRFGKTRISTPDDEFEVDATHFDARRKRLPSLGFDRDDVLGYLYDFGDNWMHVLRVIRPIYDLGDRPAYACLDGARSCPPEDVGGPHGYADFLKIISQPNHPEYEHMRLWSGGTFSPMRFDKEAVNQELRRRFME</sequence>
<evidence type="ECO:0000313" key="2">
    <source>
        <dbReference type="EMBL" id="ATY85991.1"/>
    </source>
</evidence>
<dbReference type="PANTHER" id="PTHR41878">
    <property type="entry name" value="LEXA REPRESSOR-RELATED"/>
    <property type="match status" value="1"/>
</dbReference>
<dbReference type="Gene3D" id="3.10.290.30">
    <property type="entry name" value="MM3350-like"/>
    <property type="match status" value="1"/>
</dbReference>
<accession>A0A2K8N9G8</accession>
<dbReference type="SUPFAM" id="SSF159941">
    <property type="entry name" value="MM3350-like"/>
    <property type="match status" value="1"/>
</dbReference>
<dbReference type="EMBL" id="CP024955">
    <property type="protein sequence ID" value="ATY85991.1"/>
    <property type="molecule type" value="Genomic_DNA"/>
</dbReference>
<dbReference type="Proteomes" id="UP000231932">
    <property type="component" value="Chromosome"/>
</dbReference>
<dbReference type="InterPro" id="IPR024047">
    <property type="entry name" value="MM3350-like_sf"/>
</dbReference>
<name>A0A2K8N9G8_9BACL</name>
<evidence type="ECO:0000313" key="3">
    <source>
        <dbReference type="Proteomes" id="UP000231932"/>
    </source>
</evidence>
<feature type="domain" description="Plasmid pRiA4b Orf3-like" evidence="1">
    <location>
        <begin position="18"/>
        <end position="187"/>
    </location>
</feature>
<dbReference type="PANTHER" id="PTHR41878:SF1">
    <property type="entry name" value="TNPR PROTEIN"/>
    <property type="match status" value="1"/>
</dbReference>
<dbReference type="OrthoDB" id="9801392at2"/>
<evidence type="ECO:0000259" key="1">
    <source>
        <dbReference type="Pfam" id="PF07929"/>
    </source>
</evidence>
<dbReference type="KEGG" id="kyr:CVV65_14525"/>
<dbReference type="RefSeq" id="WP_100668742.1">
    <property type="nucleotide sequence ID" value="NZ_CP024955.1"/>
</dbReference>
<dbReference type="Pfam" id="PF07929">
    <property type="entry name" value="PRiA4_ORF3"/>
    <property type="match status" value="1"/>
</dbReference>
<dbReference type="InterPro" id="IPR012912">
    <property type="entry name" value="Plasmid_pRiA4b_Orf3-like"/>
</dbReference>
<gene>
    <name evidence="2" type="ORF">CVV65_14525</name>
</gene>
<keyword evidence="3" id="KW-1185">Reference proteome</keyword>